<keyword evidence="4" id="KW-1185">Reference proteome</keyword>
<comment type="subcellular location">
    <subcellularLocation>
        <location evidence="1">Membrane</location>
        <topology evidence="1">Multi-pass membrane protein</topology>
    </subcellularLocation>
</comment>
<dbReference type="SUPFAM" id="SSF63712">
    <property type="entry name" value="Nicotinic receptor ligand binding domain-like"/>
    <property type="match status" value="1"/>
</dbReference>
<evidence type="ECO:0000256" key="1">
    <source>
        <dbReference type="ARBA" id="ARBA00004141"/>
    </source>
</evidence>
<dbReference type="GO" id="GO:0016020">
    <property type="term" value="C:membrane"/>
    <property type="evidence" value="ECO:0007669"/>
    <property type="project" value="UniProtKB-SubCell"/>
</dbReference>
<dbReference type="GO" id="GO:0005230">
    <property type="term" value="F:extracellular ligand-gated monoatomic ion channel activity"/>
    <property type="evidence" value="ECO:0007669"/>
    <property type="project" value="InterPro"/>
</dbReference>
<dbReference type="InterPro" id="IPR038050">
    <property type="entry name" value="Neuro_actylchol_rec"/>
</dbReference>
<dbReference type="AlphaFoldDB" id="A0A9D4BHB7"/>
<dbReference type="InterPro" id="IPR036734">
    <property type="entry name" value="Neur_chan_lig-bd_sf"/>
</dbReference>
<dbReference type="PANTHER" id="PTHR18945">
    <property type="entry name" value="NEUROTRANSMITTER GATED ION CHANNEL"/>
    <property type="match status" value="1"/>
</dbReference>
<dbReference type="Gene3D" id="1.20.58.390">
    <property type="entry name" value="Neurotransmitter-gated ion-channel transmembrane domain"/>
    <property type="match status" value="1"/>
</dbReference>
<feature type="transmembrane region" description="Helical" evidence="2">
    <location>
        <begin position="69"/>
        <end position="87"/>
    </location>
</feature>
<dbReference type="GO" id="GO:0004888">
    <property type="term" value="F:transmembrane signaling receptor activity"/>
    <property type="evidence" value="ECO:0007669"/>
    <property type="project" value="InterPro"/>
</dbReference>
<dbReference type="EMBL" id="JAIWYP010000016">
    <property type="protein sequence ID" value="KAH3694854.1"/>
    <property type="molecule type" value="Genomic_DNA"/>
</dbReference>
<sequence>MIFVTWGYTASDVRIWRPELGQAAHLEDILHNPEWDLFGVRTRNESNPRPMIIFDVYLKRKPTYVVNNIILPLSVLIALNGCVFLLPERSGEKTGFAVTVFLSFMVFAKIVQTTLPVNSKQTLQTVESSVITIVAICLVRIEGRSEQSGTG</sequence>
<reference evidence="3" key="2">
    <citation type="submission" date="2020-11" db="EMBL/GenBank/DDBJ databases">
        <authorList>
            <person name="McCartney M.A."/>
            <person name="Auch B."/>
            <person name="Kono T."/>
            <person name="Mallez S."/>
            <person name="Becker A."/>
            <person name="Gohl D.M."/>
            <person name="Silverstein K.A.T."/>
            <person name="Koren S."/>
            <person name="Bechman K.B."/>
            <person name="Herman A."/>
            <person name="Abrahante J.E."/>
            <person name="Garbe J."/>
        </authorList>
    </citation>
    <scope>NUCLEOTIDE SEQUENCE</scope>
    <source>
        <strain evidence="3">Duluth1</strain>
        <tissue evidence="3">Whole animal</tissue>
    </source>
</reference>
<keyword evidence="2" id="KW-0472">Membrane</keyword>
<keyword evidence="2" id="KW-0812">Transmembrane</keyword>
<dbReference type="Proteomes" id="UP000828390">
    <property type="component" value="Unassembled WGS sequence"/>
</dbReference>
<dbReference type="Gene3D" id="2.70.170.10">
    <property type="entry name" value="Neurotransmitter-gated ion-channel ligand-binding domain"/>
    <property type="match status" value="1"/>
</dbReference>
<gene>
    <name evidence="3" type="ORF">DPMN_082295</name>
</gene>
<dbReference type="SUPFAM" id="SSF90112">
    <property type="entry name" value="Neurotransmitter-gated ion-channel transmembrane pore"/>
    <property type="match status" value="1"/>
</dbReference>
<evidence type="ECO:0000313" key="4">
    <source>
        <dbReference type="Proteomes" id="UP000828390"/>
    </source>
</evidence>
<protein>
    <submittedName>
        <fullName evidence="3">Uncharacterized protein</fullName>
    </submittedName>
</protein>
<dbReference type="CDD" id="cd19051">
    <property type="entry name" value="LGIC_TM_cation"/>
    <property type="match status" value="1"/>
</dbReference>
<name>A0A9D4BHB7_DREPO</name>
<dbReference type="InterPro" id="IPR036719">
    <property type="entry name" value="Neuro-gated_channel_TM_sf"/>
</dbReference>
<accession>A0A9D4BHB7</accession>
<evidence type="ECO:0000313" key="3">
    <source>
        <dbReference type="EMBL" id="KAH3694854.1"/>
    </source>
</evidence>
<proteinExistence type="predicted"/>
<dbReference type="InterPro" id="IPR006201">
    <property type="entry name" value="Neur_channel"/>
</dbReference>
<keyword evidence="2" id="KW-1133">Transmembrane helix</keyword>
<reference evidence="3" key="1">
    <citation type="journal article" date="2019" name="bioRxiv">
        <title>The Genome of the Zebra Mussel, Dreissena polymorpha: A Resource for Invasive Species Research.</title>
        <authorList>
            <person name="McCartney M.A."/>
            <person name="Auch B."/>
            <person name="Kono T."/>
            <person name="Mallez S."/>
            <person name="Zhang Y."/>
            <person name="Obille A."/>
            <person name="Becker A."/>
            <person name="Abrahante J.E."/>
            <person name="Garbe J."/>
            <person name="Badalamenti J.P."/>
            <person name="Herman A."/>
            <person name="Mangelson H."/>
            <person name="Liachko I."/>
            <person name="Sullivan S."/>
            <person name="Sone E.D."/>
            <person name="Koren S."/>
            <person name="Silverstein K.A.T."/>
            <person name="Beckman K.B."/>
            <person name="Gohl D.M."/>
        </authorList>
    </citation>
    <scope>NUCLEOTIDE SEQUENCE</scope>
    <source>
        <strain evidence="3">Duluth1</strain>
        <tissue evidence="3">Whole animal</tissue>
    </source>
</reference>
<organism evidence="3 4">
    <name type="scientific">Dreissena polymorpha</name>
    <name type="common">Zebra mussel</name>
    <name type="synonym">Mytilus polymorpha</name>
    <dbReference type="NCBI Taxonomy" id="45954"/>
    <lineage>
        <taxon>Eukaryota</taxon>
        <taxon>Metazoa</taxon>
        <taxon>Spiralia</taxon>
        <taxon>Lophotrochozoa</taxon>
        <taxon>Mollusca</taxon>
        <taxon>Bivalvia</taxon>
        <taxon>Autobranchia</taxon>
        <taxon>Heteroconchia</taxon>
        <taxon>Euheterodonta</taxon>
        <taxon>Imparidentia</taxon>
        <taxon>Neoheterodontei</taxon>
        <taxon>Myida</taxon>
        <taxon>Dreissenoidea</taxon>
        <taxon>Dreissenidae</taxon>
        <taxon>Dreissena</taxon>
    </lineage>
</organism>
<comment type="caution">
    <text evidence="3">The sequence shown here is derived from an EMBL/GenBank/DDBJ whole genome shotgun (WGS) entry which is preliminary data.</text>
</comment>
<evidence type="ECO:0000256" key="2">
    <source>
        <dbReference type="SAM" id="Phobius"/>
    </source>
</evidence>
<feature type="transmembrane region" description="Helical" evidence="2">
    <location>
        <begin position="94"/>
        <end position="111"/>
    </location>
</feature>